<keyword evidence="3" id="KW-1185">Reference proteome</keyword>
<dbReference type="EMBL" id="JALHLG010000033">
    <property type="protein sequence ID" value="MCJ2188401.1"/>
    <property type="molecule type" value="Genomic_DNA"/>
</dbReference>
<sequence length="490" mass="54482">MQAAGAIPFFRQPLRITPPGQRALPTFDGLTAFAPFWGAAALFSIAGDPQGLIGREGLFYFALAWAIVVNSAVTILYPRKTWALVSLALVTTILYLVRLPVASNNKTITTAFDLSLLVCAGYLYAKGTLDRSRLYELIRMPARLLLATMYFYGIYHKINTDFLDPTVSCAVGLYKPLAAPFGVEDNLIGRYAAIWATFVIEGIAIVSLFWRKWFAVGLVVALVFHYIIPISAYSWYMDFSSLVFALYMLTMPREASAKVYELTYTWVVMPLRDTFGRIGVIAPAVALLFLATSLVLMLTLAHPGRPALMLLHSIFILIWAVVGGAAMTVMVFAAMHYLPYKGSAPAPAPRWTWIIPVLFFVSCLSPYVGLKTESSINMFSNLRTEGGTTNHLMFSKPPYLFSYQSEVVKVTDSSSPSLRKSAAQGQLHILFAVEEYMRRHPNQWVTYVMNGKTYSHQTAANLPANSASWLERKLLIFKTVDPVSPKVCTH</sequence>
<keyword evidence="1" id="KW-0472">Membrane</keyword>
<feature type="transmembrane region" description="Helical" evidence="1">
    <location>
        <begin position="107"/>
        <end position="125"/>
    </location>
</feature>
<evidence type="ECO:0000313" key="2">
    <source>
        <dbReference type="EMBL" id="MCJ2188401.1"/>
    </source>
</evidence>
<feature type="transmembrane region" description="Helical" evidence="1">
    <location>
        <begin position="213"/>
        <end position="236"/>
    </location>
</feature>
<comment type="caution">
    <text evidence="2">The sequence shown here is derived from an EMBL/GenBank/DDBJ whole genome shotgun (WGS) entry which is preliminary data.</text>
</comment>
<feature type="transmembrane region" description="Helical" evidence="1">
    <location>
        <begin position="278"/>
        <end position="301"/>
    </location>
</feature>
<protein>
    <submittedName>
        <fullName evidence="2">Thiol-disulfide oxidoreductase</fullName>
    </submittedName>
</protein>
<feature type="transmembrane region" description="Helical" evidence="1">
    <location>
        <begin position="313"/>
        <end position="338"/>
    </location>
</feature>
<feature type="transmembrane region" description="Helical" evidence="1">
    <location>
        <begin position="23"/>
        <end position="46"/>
    </location>
</feature>
<keyword evidence="1" id="KW-1133">Transmembrane helix</keyword>
<accession>A0ABT0BU94</accession>
<keyword evidence="1" id="KW-0812">Transmembrane</keyword>
<feature type="transmembrane region" description="Helical" evidence="1">
    <location>
        <begin position="58"/>
        <end position="77"/>
    </location>
</feature>
<dbReference type="Proteomes" id="UP001202281">
    <property type="component" value="Unassembled WGS sequence"/>
</dbReference>
<organism evidence="2 3">
    <name type="scientific">Novosphingobium beihaiensis</name>
    <dbReference type="NCBI Taxonomy" id="2930389"/>
    <lineage>
        <taxon>Bacteria</taxon>
        <taxon>Pseudomonadati</taxon>
        <taxon>Pseudomonadota</taxon>
        <taxon>Alphaproteobacteria</taxon>
        <taxon>Sphingomonadales</taxon>
        <taxon>Sphingomonadaceae</taxon>
        <taxon>Novosphingobium</taxon>
    </lineage>
</organism>
<name>A0ABT0BU94_9SPHN</name>
<evidence type="ECO:0000313" key="3">
    <source>
        <dbReference type="Proteomes" id="UP001202281"/>
    </source>
</evidence>
<evidence type="ECO:0000256" key="1">
    <source>
        <dbReference type="SAM" id="Phobius"/>
    </source>
</evidence>
<dbReference type="RefSeq" id="WP_243923056.1">
    <property type="nucleotide sequence ID" value="NZ_JALHLG010000033.1"/>
</dbReference>
<reference evidence="2 3" key="1">
    <citation type="submission" date="2022-04" db="EMBL/GenBank/DDBJ databases">
        <title>Identification of a novel bacterium isolated from mangrove sediments.</title>
        <authorList>
            <person name="Pan X."/>
        </authorList>
    </citation>
    <scope>NUCLEOTIDE SEQUENCE [LARGE SCALE GENOMIC DNA]</scope>
    <source>
        <strain evidence="2 3">B2638</strain>
    </source>
</reference>
<feature type="transmembrane region" description="Helical" evidence="1">
    <location>
        <begin position="188"/>
        <end position="206"/>
    </location>
</feature>
<feature type="transmembrane region" description="Helical" evidence="1">
    <location>
        <begin position="350"/>
        <end position="370"/>
    </location>
</feature>
<proteinExistence type="predicted"/>
<feature type="transmembrane region" description="Helical" evidence="1">
    <location>
        <begin position="82"/>
        <end position="101"/>
    </location>
</feature>
<gene>
    <name evidence="2" type="ORF">MTR66_16465</name>
</gene>